<feature type="region of interest" description="Disordered" evidence="1">
    <location>
        <begin position="1"/>
        <end position="52"/>
    </location>
</feature>
<dbReference type="GO" id="GO:0005085">
    <property type="term" value="F:guanyl-nucleotide exchange factor activity"/>
    <property type="evidence" value="ECO:0007669"/>
    <property type="project" value="InterPro"/>
</dbReference>
<dbReference type="AlphaFoldDB" id="A0AAV0AVQ8"/>
<comment type="caution">
    <text evidence="3">The sequence shown here is derived from an EMBL/GenBank/DDBJ whole genome shotgun (WGS) entry which is preliminary data.</text>
</comment>
<dbReference type="InterPro" id="IPR039715">
    <property type="entry name" value="ZCCHC10"/>
</dbReference>
<feature type="compositionally biased region" description="Low complexity" evidence="1">
    <location>
        <begin position="240"/>
        <end position="275"/>
    </location>
</feature>
<gene>
    <name evidence="3" type="ORF">PPACK8108_LOCUS7099</name>
</gene>
<dbReference type="EMBL" id="CALTRL010001381">
    <property type="protein sequence ID" value="CAH7672290.1"/>
    <property type="molecule type" value="Genomic_DNA"/>
</dbReference>
<dbReference type="Gene3D" id="1.20.900.10">
    <property type="entry name" value="Dbl homology (DH) domain"/>
    <property type="match status" value="1"/>
</dbReference>
<proteinExistence type="predicted"/>
<dbReference type="PANTHER" id="PTHR13491:SF0">
    <property type="entry name" value="ZINC FINGER CCHC DOMAIN-CONTAINING PROTEIN 10"/>
    <property type="match status" value="1"/>
</dbReference>
<keyword evidence="4" id="KW-1185">Reference proteome</keyword>
<dbReference type="InterPro" id="IPR035899">
    <property type="entry name" value="DBL_dom_sf"/>
</dbReference>
<feature type="region of interest" description="Disordered" evidence="1">
    <location>
        <begin position="350"/>
        <end position="385"/>
    </location>
</feature>
<organism evidence="3 4">
    <name type="scientific">Phakopsora pachyrhizi</name>
    <name type="common">Asian soybean rust disease fungus</name>
    <dbReference type="NCBI Taxonomy" id="170000"/>
    <lineage>
        <taxon>Eukaryota</taxon>
        <taxon>Fungi</taxon>
        <taxon>Dikarya</taxon>
        <taxon>Basidiomycota</taxon>
        <taxon>Pucciniomycotina</taxon>
        <taxon>Pucciniomycetes</taxon>
        <taxon>Pucciniales</taxon>
        <taxon>Phakopsoraceae</taxon>
        <taxon>Phakopsora</taxon>
    </lineage>
</organism>
<evidence type="ECO:0000259" key="2">
    <source>
        <dbReference type="PROSITE" id="PS50010"/>
    </source>
</evidence>
<evidence type="ECO:0000313" key="4">
    <source>
        <dbReference type="Proteomes" id="UP001153365"/>
    </source>
</evidence>
<dbReference type="Proteomes" id="UP001153365">
    <property type="component" value="Unassembled WGS sequence"/>
</dbReference>
<feature type="region of interest" description="Disordered" evidence="1">
    <location>
        <begin position="814"/>
        <end position="892"/>
    </location>
</feature>
<dbReference type="PANTHER" id="PTHR13491">
    <property type="entry name" value="ZCCHC10 PROTEIN"/>
    <property type="match status" value="1"/>
</dbReference>
<feature type="compositionally biased region" description="Low complexity" evidence="1">
    <location>
        <begin position="817"/>
        <end position="843"/>
    </location>
</feature>
<name>A0AAV0AVQ8_PHAPC</name>
<feature type="domain" description="DH" evidence="2">
    <location>
        <begin position="426"/>
        <end position="503"/>
    </location>
</feature>
<evidence type="ECO:0000256" key="1">
    <source>
        <dbReference type="SAM" id="MobiDB-lite"/>
    </source>
</evidence>
<sequence length="948" mass="107513">MRNSDSDEEREEDGNENENENSSGDEFQTAEEDNNNDEVDCQLVENPGSSNKSFTQSNLNIFAQDNSLSQPHHLSYDVQSSLKPELVTDDMHNLKFSSVSVPSLLTGKVVRVKKIGNRNNSKRARQNWQKQALGNNHLPHLQNMVHHVRDDTKLVEPSYGSLLSSTGISISSEKSSLPQISPPSSHHPTRLTGITPPNLATQTKPEFSDEKDTRPTSVVHPSRRDHGKKADLVNNSLIFPPSSSSSSSASSSSSSTTTSSKSSPSSLSSSNSPSSAENSPLGIVPNSKSELPSMYYPNQTGHMLEERFALNNYLGVENGDEDEEIDWIPKCVNTKKNRLDRKLSQIFCFSEKQSPPAAPTRRISTPQSKVPDRTLPNGDQQQPDQVPEIAPTVADEQKSSIINWTQTLEEFDYKMVLEHYGIREIKRQQLIWELIQTEGSFIKSLKFLISKILKPIISNYQPLYRQEQLRSNIDENQNYRGDDSMNNPQLDFLLRSREFERLKPFKLIINFSSVLIDLIQNGFKFEDNSESNQIKSKDKYWLDGADQLSVEASSEIDEQISDLTPNEHPDCEAINDLLSVTDRAIRNIEHSKSIEDDYKTLKSLETRLNNPVKQIGTSDQELVVNLNDRLPRTRTRIDSEEHKTEYSRLQIDELYQPQRLFNQDFLNLDPNSDTPQNESIVESTPKKLHSKSISNNFLSNLNLIKNHHSQHYPTKSPMIKLIILSDLILILKSPSKSRSMLAIPSKHLDSPNGFRKKKRSSTIHGLDKLFYGKNDDDYDSRLELMEGIGVSKVIEAQDISQRYQFHLSKAPSPLNYTSPSLSSTASLSTKSSSSNSSRLIRLSAKSESNNQHISHKTRDPKLQRQSHYQKLQRPKNLEEGQDQSKVSTEKDEYKIGSELNSKIARDTKKIIVMIKKKNSNINNKTELDKKKIMNPIVYNQRLLVEQTY</sequence>
<reference evidence="3" key="1">
    <citation type="submission" date="2022-06" db="EMBL/GenBank/DDBJ databases">
        <authorList>
            <consortium name="SYNGENTA / RWTH Aachen University"/>
        </authorList>
    </citation>
    <scope>NUCLEOTIDE SEQUENCE</scope>
</reference>
<feature type="compositionally biased region" description="Acidic residues" evidence="1">
    <location>
        <begin position="28"/>
        <end position="40"/>
    </location>
</feature>
<dbReference type="PROSITE" id="PS50010">
    <property type="entry name" value="DH_2"/>
    <property type="match status" value="1"/>
</dbReference>
<protein>
    <recommendedName>
        <fullName evidence="2">DH domain-containing protein</fullName>
    </recommendedName>
</protein>
<evidence type="ECO:0000313" key="3">
    <source>
        <dbReference type="EMBL" id="CAH7672290.1"/>
    </source>
</evidence>
<feature type="region of interest" description="Disordered" evidence="1">
    <location>
        <begin position="173"/>
        <end position="294"/>
    </location>
</feature>
<accession>A0AAV0AVQ8</accession>
<feature type="compositionally biased region" description="Basic and acidic residues" evidence="1">
    <location>
        <begin position="222"/>
        <end position="231"/>
    </location>
</feature>
<dbReference type="InterPro" id="IPR000219">
    <property type="entry name" value="DH_dom"/>
</dbReference>
<dbReference type="SUPFAM" id="SSF48065">
    <property type="entry name" value="DBL homology domain (DH-domain)"/>
    <property type="match status" value="1"/>
</dbReference>
<feature type="compositionally biased region" description="Acidic residues" evidence="1">
    <location>
        <begin position="1"/>
        <end position="19"/>
    </location>
</feature>